<dbReference type="Proteomes" id="UP001500635">
    <property type="component" value="Unassembled WGS sequence"/>
</dbReference>
<dbReference type="NCBIfam" id="TIGR02425">
    <property type="entry name" value="decarb_PcaC"/>
    <property type="match status" value="1"/>
</dbReference>
<dbReference type="InterPro" id="IPR000073">
    <property type="entry name" value="AB_hydrolase_1"/>
</dbReference>
<name>A0ABP8KC15_9ACTN</name>
<dbReference type="SUPFAM" id="SSF69118">
    <property type="entry name" value="AhpD-like"/>
    <property type="match status" value="1"/>
</dbReference>
<dbReference type="InterPro" id="IPR029032">
    <property type="entry name" value="AhpD-like"/>
</dbReference>
<gene>
    <name evidence="3" type="primary">pcaD</name>
    <name evidence="3" type="ORF">GCM10023147_45290</name>
</gene>
<comment type="caution">
    <text evidence="3">The sequence shown here is derived from an EMBL/GenBank/DDBJ whole genome shotgun (WGS) entry which is preliminary data.</text>
</comment>
<proteinExistence type="predicted"/>
<dbReference type="EMBL" id="BAABFR010000111">
    <property type="protein sequence ID" value="GAA4403618.1"/>
    <property type="molecule type" value="Genomic_DNA"/>
</dbReference>
<evidence type="ECO:0000313" key="3">
    <source>
        <dbReference type="EMBL" id="GAA4403618.1"/>
    </source>
</evidence>
<keyword evidence="4" id="KW-1185">Reference proteome</keyword>
<dbReference type="Pfam" id="PF02627">
    <property type="entry name" value="CMD"/>
    <property type="match status" value="1"/>
</dbReference>
<dbReference type="Gene3D" id="1.20.1290.10">
    <property type="entry name" value="AhpD-like"/>
    <property type="match status" value="1"/>
</dbReference>
<evidence type="ECO:0000313" key="4">
    <source>
        <dbReference type="Proteomes" id="UP001500635"/>
    </source>
</evidence>
<evidence type="ECO:0000259" key="2">
    <source>
        <dbReference type="Pfam" id="PF02627"/>
    </source>
</evidence>
<dbReference type="PANTHER" id="PTHR33570">
    <property type="entry name" value="4-CARBOXYMUCONOLACTONE DECARBOXYLASE FAMILY PROTEIN"/>
    <property type="match status" value="1"/>
</dbReference>
<reference evidence="4" key="1">
    <citation type="journal article" date="2019" name="Int. J. Syst. Evol. Microbiol.">
        <title>The Global Catalogue of Microorganisms (GCM) 10K type strain sequencing project: providing services to taxonomists for standard genome sequencing and annotation.</title>
        <authorList>
            <consortium name="The Broad Institute Genomics Platform"/>
            <consortium name="The Broad Institute Genome Sequencing Center for Infectious Disease"/>
            <person name="Wu L."/>
            <person name="Ma J."/>
        </authorList>
    </citation>
    <scope>NUCLEOTIDE SEQUENCE [LARGE SCALE GENOMIC DNA]</scope>
    <source>
        <strain evidence="4">JCM 17688</strain>
    </source>
</reference>
<organism evidence="3 4">
    <name type="scientific">Tsukamurella soli</name>
    <dbReference type="NCBI Taxonomy" id="644556"/>
    <lineage>
        <taxon>Bacteria</taxon>
        <taxon>Bacillati</taxon>
        <taxon>Actinomycetota</taxon>
        <taxon>Actinomycetes</taxon>
        <taxon>Mycobacteriales</taxon>
        <taxon>Tsukamurellaceae</taxon>
        <taxon>Tsukamurella</taxon>
    </lineage>
</organism>
<feature type="domain" description="Carboxymuconolactone decarboxylase-like" evidence="2">
    <location>
        <begin position="296"/>
        <end position="376"/>
    </location>
</feature>
<dbReference type="RefSeq" id="WP_345000424.1">
    <property type="nucleotide sequence ID" value="NZ_BAABFR010000111.1"/>
</dbReference>
<accession>A0ABP8KC15</accession>
<dbReference type="InterPro" id="IPR052512">
    <property type="entry name" value="4CMD/NDH-1_regulator"/>
</dbReference>
<dbReference type="InterPro" id="IPR026968">
    <property type="entry name" value="PcaD/CatD"/>
</dbReference>
<evidence type="ECO:0000259" key="1">
    <source>
        <dbReference type="Pfam" id="PF00561"/>
    </source>
</evidence>
<dbReference type="NCBIfam" id="TIGR02427">
    <property type="entry name" value="protocat_pcaD"/>
    <property type="match status" value="1"/>
</dbReference>
<dbReference type="InterPro" id="IPR012788">
    <property type="entry name" value="Decarb_PcaC"/>
</dbReference>
<dbReference type="PRINTS" id="PR00111">
    <property type="entry name" value="ABHYDROLASE"/>
</dbReference>
<sequence length="400" mass="41818">MSDSGTVELAYERRGPAGATPIVFLGSLGSDRAMWLPQVSGLSADHDTVAVDLRGHGESPVPTGPYTVSQLAGDVAALLGRLGIESAHVVGLSLGGAVAQQLAIDHPGPVRSLTLLCTSARFGEPAGWTDRAAAVRADGTGSIAAAVVGRWFTAALAHRDPPLVERMREMVTGTPDEGYAACCEALAVFDSRADLGRITVPTLVIGAIEDPATPPEHQRLLADGIVGARLRVLDHAAHLASYEQAGAVTAAIREHVDGAEQRSVAYATGMRNRRSVLGDTHVDRAVAKTTPLTAIFQDFITRTAWGDVWERPGLDHETRRLLTIAILTAVGNEHELDMHIRAALRAGMDADRIAEVLLHTAVYAGVPNSNRGFAMTAAAVADLAAQAALDAQTAAAQATG</sequence>
<dbReference type="InterPro" id="IPR029058">
    <property type="entry name" value="AB_hydrolase_fold"/>
</dbReference>
<dbReference type="InterPro" id="IPR003779">
    <property type="entry name" value="CMD-like"/>
</dbReference>
<dbReference type="PANTHER" id="PTHR33570:SF2">
    <property type="entry name" value="CARBOXYMUCONOLACTONE DECARBOXYLASE-LIKE DOMAIN-CONTAINING PROTEIN"/>
    <property type="match status" value="1"/>
</dbReference>
<dbReference type="Pfam" id="PF00561">
    <property type="entry name" value="Abhydrolase_1"/>
    <property type="match status" value="1"/>
</dbReference>
<dbReference type="SUPFAM" id="SSF53474">
    <property type="entry name" value="alpha/beta-Hydrolases"/>
    <property type="match status" value="1"/>
</dbReference>
<feature type="domain" description="AB hydrolase-1" evidence="1">
    <location>
        <begin position="21"/>
        <end position="243"/>
    </location>
</feature>
<dbReference type="Gene3D" id="3.40.50.1820">
    <property type="entry name" value="alpha/beta hydrolase"/>
    <property type="match status" value="1"/>
</dbReference>
<protein>
    <submittedName>
        <fullName evidence="3">3-oxoadipate enol-lactonase</fullName>
    </submittedName>
</protein>